<dbReference type="Proteomes" id="UP000663827">
    <property type="component" value="Unassembled WGS sequence"/>
</dbReference>
<gene>
    <name evidence="2" type="ORF">RDB_LOCUS151959</name>
</gene>
<evidence type="ECO:0000313" key="3">
    <source>
        <dbReference type="Proteomes" id="UP000663827"/>
    </source>
</evidence>
<feature type="compositionally biased region" description="Low complexity" evidence="1">
    <location>
        <begin position="1"/>
        <end position="12"/>
    </location>
</feature>
<name>A0A8H3HSI0_9AGAM</name>
<feature type="region of interest" description="Disordered" evidence="1">
    <location>
        <begin position="1"/>
        <end position="60"/>
    </location>
</feature>
<sequence>TSTALSSLPASTEAKTVNGNSNGIVDDEIINNANVTDNGSGDRGNSSDSSGNDSPKVRSELTASEIRSLNRIHTPIDWGALETDGRSFSAAEFCLTRAHQQLWDNSRFRRVLIRSDDRNSLARAEKHPDTRASRVACDTSQPKNSKKYTSNANASMCIIDPRSLSCQFLSNPL</sequence>
<evidence type="ECO:0000313" key="2">
    <source>
        <dbReference type="EMBL" id="CAE7210889.1"/>
    </source>
</evidence>
<feature type="compositionally biased region" description="Polar residues" evidence="1">
    <location>
        <begin position="138"/>
        <end position="147"/>
    </location>
</feature>
<comment type="caution">
    <text evidence="2">The sequence shown here is derived from an EMBL/GenBank/DDBJ whole genome shotgun (WGS) entry which is preliminary data.</text>
</comment>
<protein>
    <submittedName>
        <fullName evidence="2">Uncharacterized protein</fullName>
    </submittedName>
</protein>
<feature type="compositionally biased region" description="Polar residues" evidence="1">
    <location>
        <begin position="13"/>
        <end position="23"/>
    </location>
</feature>
<dbReference type="EMBL" id="CAJNJQ010004429">
    <property type="protein sequence ID" value="CAE7210889.1"/>
    <property type="molecule type" value="Genomic_DNA"/>
</dbReference>
<evidence type="ECO:0000256" key="1">
    <source>
        <dbReference type="SAM" id="MobiDB-lite"/>
    </source>
</evidence>
<accession>A0A8H3HSI0</accession>
<dbReference type="AlphaFoldDB" id="A0A8H3HSI0"/>
<feature type="non-terminal residue" evidence="2">
    <location>
        <position position="1"/>
    </location>
</feature>
<feature type="compositionally biased region" description="Basic and acidic residues" evidence="1">
    <location>
        <begin position="120"/>
        <end position="132"/>
    </location>
</feature>
<proteinExistence type="predicted"/>
<feature type="compositionally biased region" description="Low complexity" evidence="1">
    <location>
        <begin position="37"/>
        <end position="54"/>
    </location>
</feature>
<organism evidence="2 3">
    <name type="scientific">Rhizoctonia solani</name>
    <dbReference type="NCBI Taxonomy" id="456999"/>
    <lineage>
        <taxon>Eukaryota</taxon>
        <taxon>Fungi</taxon>
        <taxon>Dikarya</taxon>
        <taxon>Basidiomycota</taxon>
        <taxon>Agaricomycotina</taxon>
        <taxon>Agaricomycetes</taxon>
        <taxon>Cantharellales</taxon>
        <taxon>Ceratobasidiaceae</taxon>
        <taxon>Rhizoctonia</taxon>
    </lineage>
</organism>
<feature type="region of interest" description="Disordered" evidence="1">
    <location>
        <begin position="120"/>
        <end position="147"/>
    </location>
</feature>
<reference evidence="2" key="1">
    <citation type="submission" date="2021-01" db="EMBL/GenBank/DDBJ databases">
        <authorList>
            <person name="Kaushik A."/>
        </authorList>
    </citation>
    <scope>NUCLEOTIDE SEQUENCE</scope>
    <source>
        <strain evidence="2">AG5</strain>
    </source>
</reference>